<dbReference type="AlphaFoldDB" id="A0A2G9WZB1"/>
<dbReference type="GO" id="GO:0004519">
    <property type="term" value="F:endonuclease activity"/>
    <property type="evidence" value="ECO:0007669"/>
    <property type="project" value="InterPro"/>
</dbReference>
<evidence type="ECO:0000259" key="1">
    <source>
        <dbReference type="Pfam" id="PF04471"/>
    </source>
</evidence>
<sequence length="336" mass="38411">MPAIDGWRLKLDFLDLDAIAQTRFDLAEIMEPTAEISFESSLEEPSRQLREYRFRFNRKRRELIRQTLDDAIDQIDRLIREIHPTIEAMEPRASIPEAPLAGLRTHFKEITTLIGSSMPRPDRWTEMGRHLHFGQVGDFHDIEGVDWPAAKSSLRKNLYGQDDPIPVKVGDLCELIASKPSGPIPTKLNWEKLTDEEFERLIFSLIAGEPGYENPEWLTQTRAADKGRDLSVTRVNRDGLSGHLRARVIIQCKHWLERSISPADVALLREQMALWEPPRVDILIIATSGRFTTDAVAAIEKQAQSDRALRIEMWPESHLEMLLAARPALIAEFGLR</sequence>
<protein>
    <recommendedName>
        <fullName evidence="1">Restriction endonuclease type IV Mrr domain-containing protein</fullName>
    </recommendedName>
</protein>
<gene>
    <name evidence="2" type="ORF">CJ014_08980</name>
</gene>
<evidence type="ECO:0000313" key="2">
    <source>
        <dbReference type="EMBL" id="PIO99440.1"/>
    </source>
</evidence>
<dbReference type="Gene3D" id="3.40.1350.10">
    <property type="match status" value="1"/>
</dbReference>
<dbReference type="InterPro" id="IPR007560">
    <property type="entry name" value="Restrct_endonuc_IV_Mrr"/>
</dbReference>
<comment type="caution">
    <text evidence="2">The sequence shown here is derived from an EMBL/GenBank/DDBJ whole genome shotgun (WGS) entry which is preliminary data.</text>
</comment>
<dbReference type="Proteomes" id="UP000231070">
    <property type="component" value="Unassembled WGS sequence"/>
</dbReference>
<dbReference type="GO" id="GO:0003677">
    <property type="term" value="F:DNA binding"/>
    <property type="evidence" value="ECO:0007669"/>
    <property type="project" value="InterPro"/>
</dbReference>
<accession>A0A2G9WZB1</accession>
<dbReference type="Pfam" id="PF04471">
    <property type="entry name" value="Mrr_cat"/>
    <property type="match status" value="1"/>
</dbReference>
<dbReference type="EMBL" id="NQVN01000004">
    <property type="protein sequence ID" value="PIO99440.1"/>
    <property type="molecule type" value="Genomic_DNA"/>
</dbReference>
<dbReference type="InterPro" id="IPR011856">
    <property type="entry name" value="tRNA_endonuc-like_dom_sf"/>
</dbReference>
<proteinExistence type="predicted"/>
<feature type="domain" description="Restriction endonuclease type IV Mrr" evidence="1">
    <location>
        <begin position="192"/>
        <end position="303"/>
    </location>
</feature>
<evidence type="ECO:0000313" key="3">
    <source>
        <dbReference type="Proteomes" id="UP000231070"/>
    </source>
</evidence>
<keyword evidence="3" id="KW-1185">Reference proteome</keyword>
<reference evidence="2 3" key="1">
    <citation type="submission" date="2017-08" db="EMBL/GenBank/DDBJ databases">
        <title>Pleomorphomonas carboxidotrophicus sp. nov., a new mesophilic hydrogenogenic carboxidotroph.</title>
        <authorList>
            <person name="Esquivel-Elizondo S."/>
            <person name="Krajmalnik-Brown R."/>
            <person name="Maldonado J."/>
        </authorList>
    </citation>
    <scope>NUCLEOTIDE SEQUENCE [LARGE SCALE GENOMIC DNA]</scope>
    <source>
        <strain evidence="2 3">SVCO-16</strain>
    </source>
</reference>
<name>A0A2G9WZB1_9HYPH</name>
<dbReference type="GO" id="GO:0009307">
    <property type="term" value="P:DNA restriction-modification system"/>
    <property type="evidence" value="ECO:0007669"/>
    <property type="project" value="InterPro"/>
</dbReference>
<organism evidence="2 3">
    <name type="scientific">Pleomorphomonas carboxyditropha</name>
    <dbReference type="NCBI Taxonomy" id="2023338"/>
    <lineage>
        <taxon>Bacteria</taxon>
        <taxon>Pseudomonadati</taxon>
        <taxon>Pseudomonadota</taxon>
        <taxon>Alphaproteobacteria</taxon>
        <taxon>Hyphomicrobiales</taxon>
        <taxon>Pleomorphomonadaceae</taxon>
        <taxon>Pleomorphomonas</taxon>
    </lineage>
</organism>